<reference evidence="1 2" key="1">
    <citation type="submission" date="2016-11" db="EMBL/GenBank/DDBJ databases">
        <title>The macronuclear genome of Stentor coeruleus: a giant cell with tiny introns.</title>
        <authorList>
            <person name="Slabodnick M."/>
            <person name="Ruby J.G."/>
            <person name="Reiff S.B."/>
            <person name="Swart E.C."/>
            <person name="Gosai S."/>
            <person name="Prabakaran S."/>
            <person name="Witkowska E."/>
            <person name="Larue G.E."/>
            <person name="Fisher S."/>
            <person name="Freeman R.M."/>
            <person name="Gunawardena J."/>
            <person name="Chu W."/>
            <person name="Stover N.A."/>
            <person name="Gregory B.D."/>
            <person name="Nowacki M."/>
            <person name="Derisi J."/>
            <person name="Roy S.W."/>
            <person name="Marshall W.F."/>
            <person name="Sood P."/>
        </authorList>
    </citation>
    <scope>NUCLEOTIDE SEQUENCE [LARGE SCALE GENOMIC DNA]</scope>
    <source>
        <strain evidence="1">WM001</strain>
    </source>
</reference>
<dbReference type="EMBL" id="MPUH01000057">
    <property type="protein sequence ID" value="OMJ92675.1"/>
    <property type="molecule type" value="Genomic_DNA"/>
</dbReference>
<name>A0A1R2CUM1_9CILI</name>
<accession>A0A1R2CUM1</accession>
<sequence>MIRENCCVKYCNRLAEVYCDCRVPEMSFCGNHGYEHFCAFGHEMKDIKIHTSDLSFLDIDLALMTGNHFKYSDITEGPSMFQKMMLKHLKNMSEECLEKFDISDDLKQYLFEVKYKIPCFECKKAVSYIKLHLFNTHNMDETRRKQYWDTYSETYSRMNLILTDIV</sequence>
<organism evidence="1 2">
    <name type="scientific">Stentor coeruleus</name>
    <dbReference type="NCBI Taxonomy" id="5963"/>
    <lineage>
        <taxon>Eukaryota</taxon>
        <taxon>Sar</taxon>
        <taxon>Alveolata</taxon>
        <taxon>Ciliophora</taxon>
        <taxon>Postciliodesmatophora</taxon>
        <taxon>Heterotrichea</taxon>
        <taxon>Heterotrichida</taxon>
        <taxon>Stentoridae</taxon>
        <taxon>Stentor</taxon>
    </lineage>
</organism>
<comment type="caution">
    <text evidence="1">The sequence shown here is derived from an EMBL/GenBank/DDBJ whole genome shotgun (WGS) entry which is preliminary data.</text>
</comment>
<evidence type="ECO:0000313" key="1">
    <source>
        <dbReference type="EMBL" id="OMJ92675.1"/>
    </source>
</evidence>
<dbReference type="Proteomes" id="UP000187209">
    <property type="component" value="Unassembled WGS sequence"/>
</dbReference>
<protein>
    <submittedName>
        <fullName evidence="1">Uncharacterized protein</fullName>
    </submittedName>
</protein>
<gene>
    <name evidence="1" type="ORF">SteCoe_4554</name>
</gene>
<proteinExistence type="predicted"/>
<dbReference type="AlphaFoldDB" id="A0A1R2CUM1"/>
<evidence type="ECO:0000313" key="2">
    <source>
        <dbReference type="Proteomes" id="UP000187209"/>
    </source>
</evidence>
<keyword evidence="2" id="KW-1185">Reference proteome</keyword>